<feature type="domain" description="Kringle" evidence="9">
    <location>
        <begin position="197"/>
        <end position="271"/>
    </location>
</feature>
<sequence length="551" mass="60942">MRTMGVVLLLPLAAAICTAASVEARSRRSVDPMGMGAEACLVYKGESYRGNLATTVTGKTCQRWASQDPHSHKFRPDKYKKYGLDKNYCRNPSGHTAPWCYTTDLGKRWDSCNVPGCNCAVYKGTLYRGTIAVTKSGKSCQPWASQTPHSHKFKPVSYQNYGLDQNYCRNPSRASGPWCYTTDPGERWEYCDVPGCECLEGSGSTYRGKVSVTASGRTCQRWDSRSPHKPSYKPPDGTDHNYCRNPSGHTTAWCYTTDPAKRWENCAIPGCECRMGNGKSYRGTVSVTASGRTCQRWDSRSPHKPSYKPPDGKDHNYCRNPSGHTTAWCYTTDPAKRWEDCDVPGCGDGIGAAEQQSTHFTVVNIRKTAAEAKAHCGTLGGHLADVKSRRVHDYLMKGSGGWKWADGTSLSSCSYQNWAPGEPNNIGSAQCVQILASSSPTYSWNTDQCDNSQRFICQTGQGDHEACGRLSGREIEEDADISRELEMSVSWEEEGEEELEEEIREAEEEAGPEVAEAGPEAEAEDAILDDIDAVLEDLRDVVEEKIMMMEK</sequence>
<dbReference type="InterPro" id="IPR050759">
    <property type="entry name" value="Serine_protease_kringle"/>
</dbReference>
<evidence type="ECO:0000256" key="4">
    <source>
        <dbReference type="ARBA" id="ARBA00023157"/>
    </source>
</evidence>
<feature type="disulfide bond" evidence="5">
    <location>
        <begin position="243"/>
        <end position="266"/>
    </location>
</feature>
<keyword evidence="1 5" id="KW-0420">Kringle</keyword>
<feature type="domain" description="Kringle" evidence="9">
    <location>
        <begin position="118"/>
        <end position="196"/>
    </location>
</feature>
<dbReference type="InterPro" id="IPR001304">
    <property type="entry name" value="C-type_lectin-like"/>
</dbReference>
<dbReference type="InterPro" id="IPR038178">
    <property type="entry name" value="Kringle_sf"/>
</dbReference>
<dbReference type="GO" id="GO:0005102">
    <property type="term" value="F:signaling receptor binding"/>
    <property type="evidence" value="ECO:0007669"/>
    <property type="project" value="TreeGrafter"/>
</dbReference>
<evidence type="ECO:0000256" key="6">
    <source>
        <dbReference type="SAM" id="MobiDB-lite"/>
    </source>
</evidence>
<reference evidence="11" key="1">
    <citation type="submission" date="2025-08" db="UniProtKB">
        <authorList>
            <consortium name="RefSeq"/>
        </authorList>
    </citation>
    <scope>IDENTIFICATION</scope>
    <source>
        <tissue evidence="11">Gonad</tissue>
    </source>
</reference>
<gene>
    <name evidence="11" type="primary">LOC109481660</name>
</gene>
<dbReference type="RefSeq" id="XP_019639797.1">
    <property type="nucleotide sequence ID" value="XM_019784238.1"/>
</dbReference>
<proteinExistence type="predicted"/>
<evidence type="ECO:0000313" key="11">
    <source>
        <dbReference type="RefSeq" id="XP_019639797.1"/>
    </source>
</evidence>
<feature type="signal peptide" evidence="7">
    <location>
        <begin position="1"/>
        <end position="19"/>
    </location>
</feature>
<comment type="caution">
    <text evidence="5">Lacks conserved residue(s) required for the propagation of feature annotation.</text>
</comment>
<evidence type="ECO:0000313" key="10">
    <source>
        <dbReference type="Proteomes" id="UP000515135"/>
    </source>
</evidence>
<dbReference type="GO" id="GO:0004175">
    <property type="term" value="F:endopeptidase activity"/>
    <property type="evidence" value="ECO:0007669"/>
    <property type="project" value="TreeGrafter"/>
</dbReference>
<feature type="disulfide bond" evidence="5">
    <location>
        <begin position="40"/>
        <end position="117"/>
    </location>
</feature>
<dbReference type="CDD" id="cd00037">
    <property type="entry name" value="CLECT"/>
    <property type="match status" value="1"/>
</dbReference>
<feature type="disulfide bond" evidence="5">
    <location>
        <begin position="89"/>
        <end position="112"/>
    </location>
</feature>
<feature type="domain" description="Kringle" evidence="9">
    <location>
        <begin position="272"/>
        <end position="346"/>
    </location>
</feature>
<accession>A0A6P5A8Z3</accession>
<evidence type="ECO:0000259" key="8">
    <source>
        <dbReference type="PROSITE" id="PS50041"/>
    </source>
</evidence>
<dbReference type="CDD" id="cd00108">
    <property type="entry name" value="KR"/>
    <property type="match status" value="4"/>
</dbReference>
<dbReference type="InterPro" id="IPR016186">
    <property type="entry name" value="C-type_lectin-like/link_sf"/>
</dbReference>
<feature type="disulfide bond" evidence="5">
    <location>
        <begin position="318"/>
        <end position="341"/>
    </location>
</feature>
<dbReference type="InterPro" id="IPR000001">
    <property type="entry name" value="Kringle"/>
</dbReference>
<organism evidence="10 11">
    <name type="scientific">Branchiostoma belcheri</name>
    <name type="common">Amphioxus</name>
    <dbReference type="NCBI Taxonomy" id="7741"/>
    <lineage>
        <taxon>Eukaryota</taxon>
        <taxon>Metazoa</taxon>
        <taxon>Chordata</taxon>
        <taxon>Cephalochordata</taxon>
        <taxon>Leptocardii</taxon>
        <taxon>Amphioxiformes</taxon>
        <taxon>Branchiostomatidae</taxon>
        <taxon>Branchiostoma</taxon>
    </lineage>
</organism>
<dbReference type="KEGG" id="bbel:109481660"/>
<dbReference type="Gene3D" id="3.10.100.10">
    <property type="entry name" value="Mannose-Binding Protein A, subunit A"/>
    <property type="match status" value="1"/>
</dbReference>
<dbReference type="PROSITE" id="PS00021">
    <property type="entry name" value="KRINGLE_1"/>
    <property type="match status" value="4"/>
</dbReference>
<keyword evidence="3" id="KW-0677">Repeat</keyword>
<dbReference type="PANTHER" id="PTHR24261:SF7">
    <property type="entry name" value="KRINGLE DOMAIN-CONTAINING PROTEIN"/>
    <property type="match status" value="1"/>
</dbReference>
<feature type="disulfide bond" evidence="5">
    <location>
        <begin position="61"/>
        <end position="100"/>
    </location>
</feature>
<feature type="compositionally biased region" description="Acidic residues" evidence="6">
    <location>
        <begin position="491"/>
        <end position="511"/>
    </location>
</feature>
<feature type="compositionally biased region" description="Basic and acidic residues" evidence="6">
    <location>
        <begin position="472"/>
        <end position="486"/>
    </location>
</feature>
<dbReference type="InterPro" id="IPR013806">
    <property type="entry name" value="Kringle-like"/>
</dbReference>
<feature type="disulfide bond" evidence="5">
    <location>
        <begin position="168"/>
        <end position="191"/>
    </location>
</feature>
<dbReference type="PRINTS" id="PR00018">
    <property type="entry name" value="KRINGLE"/>
</dbReference>
<feature type="domain" description="Kringle" evidence="9">
    <location>
        <begin position="39"/>
        <end position="117"/>
    </location>
</feature>
<evidence type="ECO:0000256" key="5">
    <source>
        <dbReference type="PROSITE-ProRule" id="PRU00121"/>
    </source>
</evidence>
<dbReference type="PROSITE" id="PS50041">
    <property type="entry name" value="C_TYPE_LECTIN_2"/>
    <property type="match status" value="1"/>
</dbReference>
<feature type="domain" description="C-type lectin" evidence="8">
    <location>
        <begin position="399"/>
        <end position="458"/>
    </location>
</feature>
<dbReference type="GeneID" id="109481660"/>
<feature type="chain" id="PRO_5028160587" evidence="7">
    <location>
        <begin position="20"/>
        <end position="551"/>
    </location>
</feature>
<feature type="disulfide bond" evidence="5">
    <location>
        <begin position="119"/>
        <end position="196"/>
    </location>
</feature>
<feature type="region of interest" description="Disordered" evidence="6">
    <location>
        <begin position="472"/>
        <end position="525"/>
    </location>
</feature>
<evidence type="ECO:0000259" key="9">
    <source>
        <dbReference type="PROSITE" id="PS50070"/>
    </source>
</evidence>
<dbReference type="Pfam" id="PF00051">
    <property type="entry name" value="Kringle"/>
    <property type="match status" value="4"/>
</dbReference>
<dbReference type="OrthoDB" id="41905at2759"/>
<evidence type="ECO:0000256" key="3">
    <source>
        <dbReference type="ARBA" id="ARBA00022737"/>
    </source>
</evidence>
<dbReference type="Gene3D" id="2.40.20.10">
    <property type="entry name" value="Plasminogen Kringle 4"/>
    <property type="match status" value="4"/>
</dbReference>
<dbReference type="Pfam" id="PF00059">
    <property type="entry name" value="Lectin_C"/>
    <property type="match status" value="1"/>
</dbReference>
<dbReference type="InterPro" id="IPR018056">
    <property type="entry name" value="Kringle_CS"/>
</dbReference>
<dbReference type="Proteomes" id="UP000515135">
    <property type="component" value="Unplaced"/>
</dbReference>
<keyword evidence="2 7" id="KW-0732">Signal</keyword>
<dbReference type="PROSITE" id="PS50070">
    <property type="entry name" value="KRINGLE_2"/>
    <property type="match status" value="4"/>
</dbReference>
<keyword evidence="10" id="KW-1185">Reference proteome</keyword>
<keyword evidence="4 5" id="KW-1015">Disulfide bond</keyword>
<dbReference type="AlphaFoldDB" id="A0A6P5A8Z3"/>
<protein>
    <submittedName>
        <fullName evidence="11">Plasminogen-like</fullName>
    </submittedName>
</protein>
<evidence type="ECO:0000256" key="2">
    <source>
        <dbReference type="ARBA" id="ARBA00022729"/>
    </source>
</evidence>
<dbReference type="FunFam" id="2.40.20.10:FF:000004">
    <property type="entry name" value="Hepatocyte growth factor"/>
    <property type="match status" value="1"/>
</dbReference>
<dbReference type="SUPFAM" id="SSF56436">
    <property type="entry name" value="C-type lectin-like"/>
    <property type="match status" value="1"/>
</dbReference>
<dbReference type="SMART" id="SM00130">
    <property type="entry name" value="KR"/>
    <property type="match status" value="4"/>
</dbReference>
<dbReference type="InterPro" id="IPR016187">
    <property type="entry name" value="CTDL_fold"/>
</dbReference>
<dbReference type="PANTHER" id="PTHR24261">
    <property type="entry name" value="PLASMINOGEN-RELATED"/>
    <property type="match status" value="1"/>
</dbReference>
<dbReference type="SMART" id="SM00034">
    <property type="entry name" value="CLECT"/>
    <property type="match status" value="1"/>
</dbReference>
<evidence type="ECO:0000256" key="1">
    <source>
        <dbReference type="ARBA" id="ARBA00022572"/>
    </source>
</evidence>
<evidence type="ECO:0000256" key="7">
    <source>
        <dbReference type="SAM" id="SignalP"/>
    </source>
</evidence>
<dbReference type="GO" id="GO:0005615">
    <property type="term" value="C:extracellular space"/>
    <property type="evidence" value="ECO:0007669"/>
    <property type="project" value="TreeGrafter"/>
</dbReference>
<name>A0A6P5A8Z3_BRABE</name>
<dbReference type="SUPFAM" id="SSF57440">
    <property type="entry name" value="Kringle-like"/>
    <property type="match status" value="4"/>
</dbReference>
<feature type="disulfide bond" evidence="5">
    <location>
        <begin position="140"/>
        <end position="179"/>
    </location>
</feature>